<sequence length="437" mass="47153">MPRRIARVSALLRPLPAQYYVRSASLLGNTVGEILDAVVIGAGSAGLGASYFLKQQGLEHCVLERSRVGETWRTQRWDSFLLNSPNIRSILPGDAYDGPDPWGAITHHEFVAYLESYIERHRLPVRTGSPVQKLTRDNGHYRVTTPDGAVRARNVVIATGNLNCPVRPPWSADLPPSLRQIDSSAYRSAAALDDGAVLVVGSGQSGGQIAEDLVLAGRSVFLATCRNGRWVRHYRGGSMLNWLTLSGHLDLPRRQLILPSGKLPPRPLLGAAHTISLQSLSAQGVVLLGRFLGMDNGSFVFGDELDDHIRFADEVSANAKRLVDQYIEHTGLHAPPAEDDPAETVEPRLPSPPLRSIDMAASRISSVIWSTGFTGDFGWVGLPGALDAAGQPLHEDGIGVDPGIYFAGLDFASTRKSGTVPGVAEEAARLVDHLAKR</sequence>
<dbReference type="SUPFAM" id="SSF51905">
    <property type="entry name" value="FAD/NAD(P)-binding domain"/>
    <property type="match status" value="1"/>
</dbReference>
<dbReference type="Pfam" id="PF13738">
    <property type="entry name" value="Pyr_redox_3"/>
    <property type="match status" value="1"/>
</dbReference>
<comment type="caution">
    <text evidence="2">The sequence shown here is derived from an EMBL/GenBank/DDBJ whole genome shotgun (WGS) entry which is preliminary data.</text>
</comment>
<name>A0A838AXC3_9HYPH</name>
<dbReference type="PRINTS" id="PR00368">
    <property type="entry name" value="FADPNR"/>
</dbReference>
<accession>A0A838AXC3</accession>
<dbReference type="GO" id="GO:0050660">
    <property type="term" value="F:flavin adenine dinucleotide binding"/>
    <property type="evidence" value="ECO:0007669"/>
    <property type="project" value="TreeGrafter"/>
</dbReference>
<gene>
    <name evidence="2" type="ORF">H0241_00345</name>
</gene>
<dbReference type="InterPro" id="IPR036188">
    <property type="entry name" value="FAD/NAD-bd_sf"/>
</dbReference>
<dbReference type="InterPro" id="IPR050982">
    <property type="entry name" value="Auxin_biosynth/cation_transpt"/>
</dbReference>
<evidence type="ECO:0000313" key="2">
    <source>
        <dbReference type="EMBL" id="MBA1138705.1"/>
    </source>
</evidence>
<dbReference type="GO" id="GO:0004497">
    <property type="term" value="F:monooxygenase activity"/>
    <property type="evidence" value="ECO:0007669"/>
    <property type="project" value="TreeGrafter"/>
</dbReference>
<keyword evidence="1" id="KW-0560">Oxidoreductase</keyword>
<proteinExistence type="predicted"/>
<dbReference type="Proteomes" id="UP000558284">
    <property type="component" value="Unassembled WGS sequence"/>
</dbReference>
<dbReference type="AlphaFoldDB" id="A0A838AXC3"/>
<evidence type="ECO:0000256" key="1">
    <source>
        <dbReference type="ARBA" id="ARBA00023002"/>
    </source>
</evidence>
<dbReference type="PANTHER" id="PTHR43539">
    <property type="entry name" value="FLAVIN-BINDING MONOOXYGENASE-LIKE PROTEIN (AFU_ORTHOLOGUE AFUA_4G09220)"/>
    <property type="match status" value="1"/>
</dbReference>
<reference evidence="2 3" key="1">
    <citation type="submission" date="2020-07" db="EMBL/GenBank/DDBJ databases">
        <title>Definition of the novel symbiovar canariense within Mesorhizobium novociceri, a new species of genus Mesorhizobium nodulating Cicer canariense in the Caldera de Taburiente National Park (La Palma, Canary Islands).</title>
        <authorList>
            <person name="Leon-Barrios M."/>
            <person name="Perez-Yepez J."/>
            <person name="Flores-Felix J.D."/>
            <person name="Ramirez-Baena M.H."/>
            <person name="Pulido-Suarez L."/>
            <person name="Igual J.M."/>
            <person name="Velazquez E."/>
            <person name="Peix A."/>
        </authorList>
    </citation>
    <scope>NUCLEOTIDE SEQUENCE [LARGE SCALE GENOMIC DNA]</scope>
    <source>
        <strain evidence="2 3">CCANP35</strain>
    </source>
</reference>
<dbReference type="EMBL" id="JACDTY010000001">
    <property type="protein sequence ID" value="MBA1138705.1"/>
    <property type="molecule type" value="Genomic_DNA"/>
</dbReference>
<dbReference type="PRINTS" id="PR00411">
    <property type="entry name" value="PNDRDTASEI"/>
</dbReference>
<protein>
    <submittedName>
        <fullName evidence="2">NAD(P)-binding domain-containing protein</fullName>
    </submittedName>
</protein>
<dbReference type="PANTHER" id="PTHR43539:SF78">
    <property type="entry name" value="FLAVIN-CONTAINING MONOOXYGENASE"/>
    <property type="match status" value="1"/>
</dbReference>
<evidence type="ECO:0000313" key="3">
    <source>
        <dbReference type="Proteomes" id="UP000558284"/>
    </source>
</evidence>
<organism evidence="2 3">
    <name type="scientific">Mesorhizobium neociceri</name>
    <dbReference type="NCBI Taxonomy" id="1307853"/>
    <lineage>
        <taxon>Bacteria</taxon>
        <taxon>Pseudomonadati</taxon>
        <taxon>Pseudomonadota</taxon>
        <taxon>Alphaproteobacteria</taxon>
        <taxon>Hyphomicrobiales</taxon>
        <taxon>Phyllobacteriaceae</taxon>
        <taxon>Mesorhizobium</taxon>
    </lineage>
</organism>
<dbReference type="Gene3D" id="3.50.50.60">
    <property type="entry name" value="FAD/NAD(P)-binding domain"/>
    <property type="match status" value="2"/>
</dbReference>
<keyword evidence="3" id="KW-1185">Reference proteome</keyword>